<sequence>MAFTPQNLTNFWENGPQMRLTADQRARLAQEGLTTIDDFSDFNEDTLDDAFKNMKRSEPAIAEVRDAANTVITAAVPAIRGEPLQAIQKYRIHTARIAHEYLTTVARPVTPQTMNFNGCLKDFRIEFDAIMKLKEQKAPDMPSITRELQVMQWQPAFVNYLGSVFGVRDIPLAYVIRGNVNVKPAVDDPLVANKLYGTSGSILEDLINRCSHTHPLFKTDNQSVYKLLETATKGTQYATTVTTFSRTKNGRSAYLAIVTSHIGGDKWDKQVETNVDIIMNREWNGKSYKLEKFCNQHRQAHAKLADAKAHGEDVPDFNDVSKVKYLTQNITHQDGDLRAAIALIRTSTTGLKSDFEGAIRTLLPVDPFKPRGGMKRKGYEISAVEGGGGHKTSANKTSYGTGKTGVELCFHKPKEYSKLNDEQKEELRKWRQSSEGQAAVRIEKARKNGGGNRTLKKHEWSAINALVELNAKKTDKKDDNSDATGESDDDNKKVTAAALKVKKIMKRTRFSDNA</sequence>
<gene>
    <name evidence="2" type="ORF">CTEN210_06797</name>
    <name evidence="3" type="ORF">CTEN210_14369</name>
</gene>
<evidence type="ECO:0000313" key="4">
    <source>
        <dbReference type="Proteomes" id="UP001054902"/>
    </source>
</evidence>
<organism evidence="2 4">
    <name type="scientific">Chaetoceros tenuissimus</name>
    <dbReference type="NCBI Taxonomy" id="426638"/>
    <lineage>
        <taxon>Eukaryota</taxon>
        <taxon>Sar</taxon>
        <taxon>Stramenopiles</taxon>
        <taxon>Ochrophyta</taxon>
        <taxon>Bacillariophyta</taxon>
        <taxon>Coscinodiscophyceae</taxon>
        <taxon>Chaetocerotophycidae</taxon>
        <taxon>Chaetocerotales</taxon>
        <taxon>Chaetocerotaceae</taxon>
        <taxon>Chaetoceros</taxon>
    </lineage>
</organism>
<proteinExistence type="predicted"/>
<keyword evidence="4" id="KW-1185">Reference proteome</keyword>
<dbReference type="EMBL" id="BLLK01000059">
    <property type="protein sequence ID" value="GFH57893.1"/>
    <property type="molecule type" value="Genomic_DNA"/>
</dbReference>
<reference evidence="2" key="1">
    <citation type="submission" date="2020-02" db="EMBL/GenBank/DDBJ databases">
        <authorList>
            <person name="Hongo Y."/>
            <person name="Kimura K."/>
            <person name="Takaki Y."/>
            <person name="Tomaru Y."/>
        </authorList>
    </citation>
    <scope>NUCLEOTIDE SEQUENCE</scope>
    <source>
        <strain evidence="2">NIES-3715</strain>
    </source>
</reference>
<dbReference type="EMBL" id="BLLK01000038">
    <property type="protein sequence ID" value="GFH50321.1"/>
    <property type="molecule type" value="Genomic_DNA"/>
</dbReference>
<feature type="region of interest" description="Disordered" evidence="1">
    <location>
        <begin position="468"/>
        <end position="494"/>
    </location>
</feature>
<accession>A0AAD3CQJ0</accession>
<comment type="caution">
    <text evidence="2">The sequence shown here is derived from an EMBL/GenBank/DDBJ whole genome shotgun (WGS) entry which is preliminary data.</text>
</comment>
<evidence type="ECO:0000313" key="2">
    <source>
        <dbReference type="EMBL" id="GFH50321.1"/>
    </source>
</evidence>
<evidence type="ECO:0000256" key="1">
    <source>
        <dbReference type="SAM" id="MobiDB-lite"/>
    </source>
</evidence>
<dbReference type="AlphaFoldDB" id="A0AAD3CQJ0"/>
<name>A0AAD3CQJ0_9STRA</name>
<feature type="compositionally biased region" description="Basic and acidic residues" evidence="1">
    <location>
        <begin position="470"/>
        <end position="480"/>
    </location>
</feature>
<reference evidence="2 4" key="2">
    <citation type="journal article" date="2021" name="Sci. Rep.">
        <title>The genome of the diatom Chaetoceros tenuissimus carries an ancient integrated fragment of an extant virus.</title>
        <authorList>
            <person name="Hongo Y."/>
            <person name="Kimura K."/>
            <person name="Takaki Y."/>
            <person name="Yoshida Y."/>
            <person name="Baba S."/>
            <person name="Kobayashi G."/>
            <person name="Nagasaki K."/>
            <person name="Hano T."/>
            <person name="Tomaru Y."/>
        </authorList>
    </citation>
    <scope>NUCLEOTIDE SEQUENCE [LARGE SCALE GENOMIC DNA]</scope>
    <source>
        <strain evidence="2 4">NIES-3715</strain>
    </source>
</reference>
<protein>
    <submittedName>
        <fullName evidence="2">Uncharacterized protein</fullName>
    </submittedName>
</protein>
<dbReference type="Proteomes" id="UP001054902">
    <property type="component" value="Unassembled WGS sequence"/>
</dbReference>
<evidence type="ECO:0000313" key="3">
    <source>
        <dbReference type="EMBL" id="GFH57893.1"/>
    </source>
</evidence>